<feature type="compositionally biased region" description="Polar residues" evidence="1">
    <location>
        <begin position="1"/>
        <end position="10"/>
    </location>
</feature>
<dbReference type="Gene3D" id="3.40.1090.10">
    <property type="entry name" value="Cytosolic phospholipase A2 catalytic domain"/>
    <property type="match status" value="1"/>
</dbReference>
<comment type="caution">
    <text evidence="2">The sequence shown here is derived from an EMBL/GenBank/DDBJ whole genome shotgun (WGS) entry which is preliminary data.</text>
</comment>
<sequence>MSQNNVPQNNVSKVLDSSDVSSPKANASADDQGLKRRRPTVALTLGSGGARGYAHIGAIEILAERGS</sequence>
<dbReference type="SUPFAM" id="SSF52151">
    <property type="entry name" value="FabD/lysophospholipase-like"/>
    <property type="match status" value="1"/>
</dbReference>
<feature type="region of interest" description="Disordered" evidence="1">
    <location>
        <begin position="1"/>
        <end position="40"/>
    </location>
</feature>
<dbReference type="AlphaFoldDB" id="A0A0F9AZW5"/>
<accession>A0A0F9AZW5</accession>
<protein>
    <recommendedName>
        <fullName evidence="3">PNPLA domain-containing protein</fullName>
    </recommendedName>
</protein>
<organism evidence="2">
    <name type="scientific">marine sediment metagenome</name>
    <dbReference type="NCBI Taxonomy" id="412755"/>
    <lineage>
        <taxon>unclassified sequences</taxon>
        <taxon>metagenomes</taxon>
        <taxon>ecological metagenomes</taxon>
    </lineage>
</organism>
<reference evidence="2" key="1">
    <citation type="journal article" date="2015" name="Nature">
        <title>Complex archaea that bridge the gap between prokaryotes and eukaryotes.</title>
        <authorList>
            <person name="Spang A."/>
            <person name="Saw J.H."/>
            <person name="Jorgensen S.L."/>
            <person name="Zaremba-Niedzwiedzka K."/>
            <person name="Martijn J."/>
            <person name="Lind A.E."/>
            <person name="van Eijk R."/>
            <person name="Schleper C."/>
            <person name="Guy L."/>
            <person name="Ettema T.J."/>
        </authorList>
    </citation>
    <scope>NUCLEOTIDE SEQUENCE</scope>
</reference>
<dbReference type="EMBL" id="LAZR01040257">
    <property type="protein sequence ID" value="KKL14940.1"/>
    <property type="molecule type" value="Genomic_DNA"/>
</dbReference>
<gene>
    <name evidence="2" type="ORF">LCGC14_2510600</name>
</gene>
<evidence type="ECO:0000313" key="2">
    <source>
        <dbReference type="EMBL" id="KKL14940.1"/>
    </source>
</evidence>
<evidence type="ECO:0000256" key="1">
    <source>
        <dbReference type="SAM" id="MobiDB-lite"/>
    </source>
</evidence>
<feature type="compositionally biased region" description="Low complexity" evidence="1">
    <location>
        <begin position="11"/>
        <end position="22"/>
    </location>
</feature>
<dbReference type="InterPro" id="IPR016035">
    <property type="entry name" value="Acyl_Trfase/lysoPLipase"/>
</dbReference>
<evidence type="ECO:0008006" key="3">
    <source>
        <dbReference type="Google" id="ProtNLM"/>
    </source>
</evidence>
<name>A0A0F9AZW5_9ZZZZ</name>
<proteinExistence type="predicted"/>